<comment type="similarity">
    <text evidence="1 7">Belongs to the peptidase A1 family.</text>
</comment>
<keyword evidence="6" id="KW-1015">Disulfide bond</keyword>
<organism evidence="11 12">
    <name type="scientific">Armillaria novae-zelandiae</name>
    <dbReference type="NCBI Taxonomy" id="153914"/>
    <lineage>
        <taxon>Eukaryota</taxon>
        <taxon>Fungi</taxon>
        <taxon>Dikarya</taxon>
        <taxon>Basidiomycota</taxon>
        <taxon>Agaricomycotina</taxon>
        <taxon>Agaricomycetes</taxon>
        <taxon>Agaricomycetidae</taxon>
        <taxon>Agaricales</taxon>
        <taxon>Marasmiineae</taxon>
        <taxon>Physalacriaceae</taxon>
        <taxon>Armillaria</taxon>
    </lineage>
</organism>
<dbReference type="Pfam" id="PF00026">
    <property type="entry name" value="Asp"/>
    <property type="match status" value="1"/>
</dbReference>
<dbReference type="PROSITE" id="PS00141">
    <property type="entry name" value="ASP_PROTEASE"/>
    <property type="match status" value="1"/>
</dbReference>
<evidence type="ECO:0000256" key="7">
    <source>
        <dbReference type="RuleBase" id="RU000454"/>
    </source>
</evidence>
<dbReference type="InterPro" id="IPR001969">
    <property type="entry name" value="Aspartic_peptidase_AS"/>
</dbReference>
<feature type="disulfide bond" evidence="6">
    <location>
        <begin position="132"/>
        <end position="136"/>
    </location>
</feature>
<evidence type="ECO:0000256" key="2">
    <source>
        <dbReference type="ARBA" id="ARBA00022670"/>
    </source>
</evidence>
<dbReference type="InterPro" id="IPR001461">
    <property type="entry name" value="Aspartic_peptidase_A1"/>
</dbReference>
<evidence type="ECO:0000256" key="3">
    <source>
        <dbReference type="ARBA" id="ARBA00022750"/>
    </source>
</evidence>
<feature type="region of interest" description="Disordered" evidence="8">
    <location>
        <begin position="72"/>
        <end position="91"/>
    </location>
</feature>
<dbReference type="PANTHER" id="PTHR47966">
    <property type="entry name" value="BETA-SITE APP-CLEAVING ENZYME, ISOFORM A-RELATED"/>
    <property type="match status" value="1"/>
</dbReference>
<evidence type="ECO:0000313" key="12">
    <source>
        <dbReference type="Proteomes" id="UP001175227"/>
    </source>
</evidence>
<dbReference type="InterPro" id="IPR033121">
    <property type="entry name" value="PEPTIDASE_A1"/>
</dbReference>
<dbReference type="CDD" id="cd05471">
    <property type="entry name" value="pepsin_like"/>
    <property type="match status" value="1"/>
</dbReference>
<accession>A0AA39PV06</accession>
<keyword evidence="4 7" id="KW-0378">Hydrolase</keyword>
<dbReference type="EMBL" id="JAUEPR010000001">
    <property type="protein sequence ID" value="KAK0490644.1"/>
    <property type="molecule type" value="Genomic_DNA"/>
</dbReference>
<feature type="chain" id="PRO_5041443283" evidence="9">
    <location>
        <begin position="19"/>
        <end position="432"/>
    </location>
</feature>
<dbReference type="Gene3D" id="2.40.70.10">
    <property type="entry name" value="Acid Proteases"/>
    <property type="match status" value="2"/>
</dbReference>
<dbReference type="PRINTS" id="PR00792">
    <property type="entry name" value="PEPSIN"/>
</dbReference>
<keyword evidence="12" id="KW-1185">Reference proteome</keyword>
<name>A0AA39PV06_9AGAR</name>
<feature type="active site" evidence="5">
    <location>
        <position position="298"/>
    </location>
</feature>
<dbReference type="InterPro" id="IPR034164">
    <property type="entry name" value="Pepsin-like_dom"/>
</dbReference>
<feature type="domain" description="Peptidase A1" evidence="10">
    <location>
        <begin position="101"/>
        <end position="413"/>
    </location>
</feature>
<evidence type="ECO:0000256" key="6">
    <source>
        <dbReference type="PIRSR" id="PIRSR601461-2"/>
    </source>
</evidence>
<keyword evidence="2 7" id="KW-0645">Protease</keyword>
<protein>
    <submittedName>
        <fullName evidence="11">Acid protease</fullName>
    </submittedName>
</protein>
<dbReference type="FunFam" id="2.40.70.10:FF:000115">
    <property type="entry name" value="Lysosomal aspartic protease"/>
    <property type="match status" value="1"/>
</dbReference>
<comment type="caution">
    <text evidence="11">The sequence shown here is derived from an EMBL/GenBank/DDBJ whole genome shotgun (WGS) entry which is preliminary data.</text>
</comment>
<dbReference type="InterPro" id="IPR021109">
    <property type="entry name" value="Peptidase_aspartic_dom_sf"/>
</dbReference>
<evidence type="ECO:0000256" key="4">
    <source>
        <dbReference type="ARBA" id="ARBA00022801"/>
    </source>
</evidence>
<dbReference type="GO" id="GO:0004190">
    <property type="term" value="F:aspartic-type endopeptidase activity"/>
    <property type="evidence" value="ECO:0007669"/>
    <property type="project" value="UniProtKB-KW"/>
</dbReference>
<evidence type="ECO:0000256" key="8">
    <source>
        <dbReference type="SAM" id="MobiDB-lite"/>
    </source>
</evidence>
<evidence type="ECO:0000313" key="11">
    <source>
        <dbReference type="EMBL" id="KAK0490644.1"/>
    </source>
</evidence>
<dbReference type="PANTHER" id="PTHR47966:SF57">
    <property type="entry name" value="PEPTIDASE A1 DOMAIN-CONTAINING PROTEIN"/>
    <property type="match status" value="1"/>
</dbReference>
<evidence type="ECO:0000256" key="5">
    <source>
        <dbReference type="PIRSR" id="PIRSR601461-1"/>
    </source>
</evidence>
<dbReference type="PROSITE" id="PS51767">
    <property type="entry name" value="PEPTIDASE_A1"/>
    <property type="match status" value="1"/>
</dbReference>
<sequence>MALTFFWILAAFPLFGKALPPTTPRVGVSIPLSKRTPQLAVNGVVDRDFLNAQVVKVHNKLARGFAAYERNTGKAHPSNTKHITRRSTGADALQDDSETLWQGTVEVGTPSVKFTVDFDTGSSDFFLPGPNCDSSCGGHTVYDTSSSSTATDQNQRFSLAYGDGSTVEGDVFTDTFTIAGLKATKQAIGAATTYSSGFSADNFQPDGLVGMAFKEISDFGDDPLFQTLVSQGVTTSPEFAFELSTSGAELFLGGVNQNKYTGSFTTSRVSSTGFWQINMDSANIGGKAVVESLSAIIDTGTTLIVGDTNTVSEFYDSISGSADASQTVGDGFFTGNLSIFLAIAFLNISLTFGGKAFSISANTFNLGQAEQGSSDCVGGIIGQDVGDAWIVGDVFLQNVYTCELSDPNPDALANDIEAFNVEDETVGFANLA</sequence>
<gene>
    <name evidence="11" type="ORF">IW261DRAFT_1555823</name>
</gene>
<proteinExistence type="inferred from homology"/>
<reference evidence="11" key="1">
    <citation type="submission" date="2023-06" db="EMBL/GenBank/DDBJ databases">
        <authorList>
            <consortium name="Lawrence Berkeley National Laboratory"/>
            <person name="Ahrendt S."/>
            <person name="Sahu N."/>
            <person name="Indic B."/>
            <person name="Wong-Bajracharya J."/>
            <person name="Merenyi Z."/>
            <person name="Ke H.-M."/>
            <person name="Monk M."/>
            <person name="Kocsube S."/>
            <person name="Drula E."/>
            <person name="Lipzen A."/>
            <person name="Balint B."/>
            <person name="Henrissat B."/>
            <person name="Andreopoulos B."/>
            <person name="Martin F.M."/>
            <person name="Harder C.B."/>
            <person name="Rigling D."/>
            <person name="Ford K.L."/>
            <person name="Foster G.D."/>
            <person name="Pangilinan J."/>
            <person name="Papanicolaou A."/>
            <person name="Barry K."/>
            <person name="LaButti K."/>
            <person name="Viragh M."/>
            <person name="Koriabine M."/>
            <person name="Yan M."/>
            <person name="Riley R."/>
            <person name="Champramary S."/>
            <person name="Plett K.L."/>
            <person name="Tsai I.J."/>
            <person name="Slot J."/>
            <person name="Sipos G."/>
            <person name="Plett J."/>
            <person name="Nagy L.G."/>
            <person name="Grigoriev I.V."/>
        </authorList>
    </citation>
    <scope>NUCLEOTIDE SEQUENCE</scope>
    <source>
        <strain evidence="11">ICMP 16352</strain>
    </source>
</reference>
<feature type="signal peptide" evidence="9">
    <location>
        <begin position="1"/>
        <end position="18"/>
    </location>
</feature>
<evidence type="ECO:0000256" key="9">
    <source>
        <dbReference type="SAM" id="SignalP"/>
    </source>
</evidence>
<evidence type="ECO:0000256" key="1">
    <source>
        <dbReference type="ARBA" id="ARBA00007447"/>
    </source>
</evidence>
<keyword evidence="9" id="KW-0732">Signal</keyword>
<dbReference type="SUPFAM" id="SSF50630">
    <property type="entry name" value="Acid proteases"/>
    <property type="match status" value="1"/>
</dbReference>
<dbReference type="AlphaFoldDB" id="A0AA39PV06"/>
<keyword evidence="3 7" id="KW-0064">Aspartyl protease</keyword>
<feature type="active site" evidence="5">
    <location>
        <position position="119"/>
    </location>
</feature>
<dbReference type="Proteomes" id="UP001175227">
    <property type="component" value="Unassembled WGS sequence"/>
</dbReference>
<evidence type="ECO:0000259" key="10">
    <source>
        <dbReference type="PROSITE" id="PS51767"/>
    </source>
</evidence>
<dbReference type="GO" id="GO:0006508">
    <property type="term" value="P:proteolysis"/>
    <property type="evidence" value="ECO:0007669"/>
    <property type="project" value="UniProtKB-KW"/>
</dbReference>